<evidence type="ECO:0000313" key="4">
    <source>
        <dbReference type="Proteomes" id="UP000000323"/>
    </source>
</evidence>
<dbReference type="HOGENOM" id="CLU_1115349_0_0_0"/>
<dbReference type="Proteomes" id="UP000000323">
    <property type="component" value="Chromosome 1"/>
</dbReference>
<keyword evidence="2" id="KW-0732">Signal</keyword>
<feature type="transmembrane region" description="Helical" evidence="1">
    <location>
        <begin position="225"/>
        <end position="246"/>
    </location>
</feature>
<evidence type="ECO:0000256" key="2">
    <source>
        <dbReference type="SAM" id="SignalP"/>
    </source>
</evidence>
<evidence type="ECO:0000256" key="1">
    <source>
        <dbReference type="SAM" id="Phobius"/>
    </source>
</evidence>
<proteinExistence type="predicted"/>
<keyword evidence="1" id="KW-0812">Transmembrane</keyword>
<keyword evidence="1" id="KW-0472">Membrane</keyword>
<dbReference type="KEGG" id="ttr:Tter_1581"/>
<accession>D1CCH2</accession>
<sequence>MVRRLLALVAAFALAIGFSVSAFAGGGQAPTGNIAIMKHACPENIKNIDDFNALGSFLNQVLTCPVVTRPGDNGPAGAVNGGHVDFNFTVMDSAGHTYTLDDAKFMPAKLCETDLKTDVNGDGKVSADTCVDISHYVISGVAKGKVTITESQPPAGHMFGALLFTPQALGANQDANTLVSASNGTIVLDTTKDNDDTVMLHVYNFKTGMPSTGAGGMANNSNLPVAGMALGLSMLVGLGALGTLALRRR</sequence>
<evidence type="ECO:0000313" key="3">
    <source>
        <dbReference type="EMBL" id="ACZ42487.1"/>
    </source>
</evidence>
<gene>
    <name evidence="3" type="ordered locus">Tter_1581</name>
</gene>
<keyword evidence="4" id="KW-1185">Reference proteome</keyword>
<organism evidence="3 4">
    <name type="scientific">Thermobaculum terrenum (strain ATCC BAA-798 / CCMEE 7001 / YNP1)</name>
    <dbReference type="NCBI Taxonomy" id="525904"/>
    <lineage>
        <taxon>Bacteria</taxon>
        <taxon>Bacillati</taxon>
        <taxon>Chloroflexota</taxon>
        <taxon>Chloroflexia</taxon>
        <taxon>Candidatus Thermobaculales</taxon>
        <taxon>Candidatus Thermobaculaceae</taxon>
        <taxon>Thermobaculum</taxon>
    </lineage>
</organism>
<dbReference type="STRING" id="525904.Tter_1581"/>
<dbReference type="EMBL" id="CP001825">
    <property type="protein sequence ID" value="ACZ42487.1"/>
    <property type="molecule type" value="Genomic_DNA"/>
</dbReference>
<protein>
    <recommendedName>
        <fullName evidence="5">Dockerin domain-containing protein</fullName>
    </recommendedName>
</protein>
<feature type="signal peptide" evidence="2">
    <location>
        <begin position="1"/>
        <end position="24"/>
    </location>
</feature>
<evidence type="ECO:0008006" key="5">
    <source>
        <dbReference type="Google" id="ProtNLM"/>
    </source>
</evidence>
<keyword evidence="1" id="KW-1133">Transmembrane helix</keyword>
<dbReference type="AlphaFoldDB" id="D1CCH2"/>
<feature type="chain" id="PRO_5003021981" description="Dockerin domain-containing protein" evidence="2">
    <location>
        <begin position="25"/>
        <end position="249"/>
    </location>
</feature>
<name>D1CCH2_THET1</name>
<dbReference type="RefSeq" id="WP_012875521.1">
    <property type="nucleotide sequence ID" value="NC_013525.1"/>
</dbReference>
<reference evidence="4" key="1">
    <citation type="journal article" date="2010" name="Stand. Genomic Sci.">
        <title>Complete genome sequence of 'Thermobaculum terrenum' type strain (YNP1).</title>
        <authorList>
            <person name="Kiss H."/>
            <person name="Cleland D."/>
            <person name="Lapidus A."/>
            <person name="Lucas S."/>
            <person name="Glavina Del Rio T."/>
            <person name="Nolan M."/>
            <person name="Tice H."/>
            <person name="Han C."/>
            <person name="Goodwin L."/>
            <person name="Pitluck S."/>
            <person name="Liolios K."/>
            <person name="Ivanova N."/>
            <person name="Mavromatis K."/>
            <person name="Ovchinnikova G."/>
            <person name="Pati A."/>
            <person name="Chen A."/>
            <person name="Palaniappan K."/>
            <person name="Land M."/>
            <person name="Hauser L."/>
            <person name="Chang Y."/>
            <person name="Jeffries C."/>
            <person name="Lu M."/>
            <person name="Brettin T."/>
            <person name="Detter J."/>
            <person name="Goker M."/>
            <person name="Tindall B."/>
            <person name="Beck B."/>
            <person name="McDermott T."/>
            <person name="Woyke T."/>
            <person name="Bristow J."/>
            <person name="Eisen J."/>
            <person name="Markowitz V."/>
            <person name="Hugenholtz P."/>
            <person name="Kyrpides N."/>
            <person name="Klenk H."/>
            <person name="Cheng J."/>
        </authorList>
    </citation>
    <scope>NUCLEOTIDE SEQUENCE [LARGE SCALE GENOMIC DNA]</scope>
    <source>
        <strain evidence="4">ATCC BAA-798 / YNP1</strain>
    </source>
</reference>